<evidence type="ECO:0000313" key="3">
    <source>
        <dbReference type="Proteomes" id="UP000002146"/>
    </source>
</evidence>
<keyword evidence="3" id="KW-1185">Reference proteome</keyword>
<gene>
    <name evidence="2" type="ordered locus">Memar_1390</name>
</gene>
<dbReference type="KEGG" id="mem:Memar_1390"/>
<evidence type="ECO:0000313" key="2">
    <source>
        <dbReference type="EMBL" id="ABN57319.1"/>
    </source>
</evidence>
<dbReference type="AlphaFoldDB" id="A3CVB9"/>
<name>A3CVB9_METMJ</name>
<sequence>MVSRDICIYSFWYGGGVERVGSSITCIWSGRRFTVHITDAGKYIACVSGLLGKTLVGRVNQVERTLKLLLSLPSCPRKSPFTHTTTDGGCPSFRATSPSDEEAGVRLIQSLS</sequence>
<feature type="region of interest" description="Disordered" evidence="1">
    <location>
        <begin position="80"/>
        <end position="104"/>
    </location>
</feature>
<evidence type="ECO:0000256" key="1">
    <source>
        <dbReference type="SAM" id="MobiDB-lite"/>
    </source>
</evidence>
<accession>A3CVB9</accession>
<dbReference type="STRING" id="368407.Memar_1390"/>
<organism evidence="2 3">
    <name type="scientific">Methanoculleus marisnigri (strain ATCC 35101 / DSM 1498 / JR1)</name>
    <dbReference type="NCBI Taxonomy" id="368407"/>
    <lineage>
        <taxon>Archaea</taxon>
        <taxon>Methanobacteriati</taxon>
        <taxon>Methanobacteriota</taxon>
        <taxon>Stenosarchaea group</taxon>
        <taxon>Methanomicrobia</taxon>
        <taxon>Methanomicrobiales</taxon>
        <taxon>Methanomicrobiaceae</taxon>
        <taxon>Methanoculleus</taxon>
    </lineage>
</organism>
<reference evidence="2 3" key="1">
    <citation type="journal article" date="2009" name="Stand. Genomic Sci.">
        <title>Complete genome sequence of Methanoculleus marisnigri Romesser et al. 1981 type strain JR1.</title>
        <authorList>
            <person name="Anderson I.J."/>
            <person name="Sieprawska-Lupa M."/>
            <person name="Lapidus A."/>
            <person name="Nolan M."/>
            <person name="Copeland A."/>
            <person name="Glavina Del Rio T."/>
            <person name="Tice H."/>
            <person name="Dalin E."/>
            <person name="Barry K."/>
            <person name="Saunders E."/>
            <person name="Han C."/>
            <person name="Brettin T."/>
            <person name="Detter J.C."/>
            <person name="Bruce D."/>
            <person name="Mikhailova N."/>
            <person name="Pitluck S."/>
            <person name="Hauser L."/>
            <person name="Land M."/>
            <person name="Lucas S."/>
            <person name="Richardson P."/>
            <person name="Whitman W.B."/>
            <person name="Kyrpides N.C."/>
        </authorList>
    </citation>
    <scope>NUCLEOTIDE SEQUENCE [LARGE SCALE GENOMIC DNA]</scope>
    <source>
        <strain evidence="3">ATCC 35101 / DSM 1498 / JR1</strain>
    </source>
</reference>
<proteinExistence type="predicted"/>
<dbReference type="EMBL" id="CP000562">
    <property type="protein sequence ID" value="ABN57319.1"/>
    <property type="molecule type" value="Genomic_DNA"/>
</dbReference>
<dbReference type="HOGENOM" id="CLU_2140228_0_0_2"/>
<protein>
    <submittedName>
        <fullName evidence="2">Uncharacterized protein</fullName>
    </submittedName>
</protein>
<dbReference type="Proteomes" id="UP000002146">
    <property type="component" value="Chromosome"/>
</dbReference>